<dbReference type="InterPro" id="IPR042100">
    <property type="entry name" value="Bug_dom1"/>
</dbReference>
<feature type="chain" id="PRO_5012545066" evidence="2">
    <location>
        <begin position="23"/>
        <end position="321"/>
    </location>
</feature>
<dbReference type="RefSeq" id="WP_073104391.1">
    <property type="nucleotide sequence ID" value="NZ_FQXE01000008.1"/>
</dbReference>
<dbReference type="InterPro" id="IPR005064">
    <property type="entry name" value="BUG"/>
</dbReference>
<evidence type="ECO:0000256" key="2">
    <source>
        <dbReference type="SAM" id="SignalP"/>
    </source>
</evidence>
<organism evidence="3 4">
    <name type="scientific">Pollutimonas bauzanensis</name>
    <dbReference type="NCBI Taxonomy" id="658167"/>
    <lineage>
        <taxon>Bacteria</taxon>
        <taxon>Pseudomonadati</taxon>
        <taxon>Pseudomonadota</taxon>
        <taxon>Betaproteobacteria</taxon>
        <taxon>Burkholderiales</taxon>
        <taxon>Alcaligenaceae</taxon>
        <taxon>Pollutimonas</taxon>
    </lineage>
</organism>
<reference evidence="3 4" key="1">
    <citation type="submission" date="2016-11" db="EMBL/GenBank/DDBJ databases">
        <authorList>
            <person name="Jaros S."/>
            <person name="Januszkiewicz K."/>
            <person name="Wedrychowicz H."/>
        </authorList>
    </citation>
    <scope>NUCLEOTIDE SEQUENCE [LARGE SCALE GENOMIC DNA]</scope>
    <source>
        <strain evidence="3 4">CGMCC 1.10190</strain>
    </source>
</reference>
<dbReference type="AlphaFoldDB" id="A0A1M5Y7B3"/>
<dbReference type="EMBL" id="FQXE01000008">
    <property type="protein sequence ID" value="SHI07970.1"/>
    <property type="molecule type" value="Genomic_DNA"/>
</dbReference>
<accession>A0A1M5Y7B3</accession>
<dbReference type="PANTHER" id="PTHR42928">
    <property type="entry name" value="TRICARBOXYLATE-BINDING PROTEIN"/>
    <property type="match status" value="1"/>
</dbReference>
<evidence type="ECO:0000313" key="4">
    <source>
        <dbReference type="Proteomes" id="UP000184226"/>
    </source>
</evidence>
<feature type="signal peptide" evidence="2">
    <location>
        <begin position="1"/>
        <end position="22"/>
    </location>
</feature>
<keyword evidence="4" id="KW-1185">Reference proteome</keyword>
<dbReference type="OrthoDB" id="8678477at2"/>
<protein>
    <submittedName>
        <fullName evidence="3">Tripartite-type tricarboxylate transporter, receptor component TctC</fullName>
    </submittedName>
</protein>
<dbReference type="Pfam" id="PF03401">
    <property type="entry name" value="TctC"/>
    <property type="match status" value="1"/>
</dbReference>
<dbReference type="CDD" id="cd13578">
    <property type="entry name" value="PBP2_Bug27"/>
    <property type="match status" value="1"/>
</dbReference>
<evidence type="ECO:0000256" key="1">
    <source>
        <dbReference type="ARBA" id="ARBA00006987"/>
    </source>
</evidence>
<sequence length="321" mass="33053">MISKTSLVALALALCVPAAAGAQQSYPNRPIRMIVPYAVGGGTDSVARLLASKIGMGLGQSVVVENKPGAGGIIGAGLVAAAPADGYTVLFDAAPFVVNPALRKMTFDAKTDLTPIAQVMTAPDVLVVAADAPYKDYAEFLSYAKSHPGRLTYASAGVGTGQHLAGALFNTQAQVEMLHIPYSGGGPALTALLSGQVSCYFANAASATKFIEAGKLRALAVTSAARSPSLPNVPTLKEMGLPDFDVTEWAGAFVPAGTPKAIVDRLAKEISVATADPAFRSSLASMGVTPVGNTSTEFTAFIGTELVRWAEVIRLNKITLE</sequence>
<evidence type="ECO:0000313" key="3">
    <source>
        <dbReference type="EMBL" id="SHI07970.1"/>
    </source>
</evidence>
<keyword evidence="3" id="KW-0675">Receptor</keyword>
<dbReference type="SUPFAM" id="SSF53850">
    <property type="entry name" value="Periplasmic binding protein-like II"/>
    <property type="match status" value="1"/>
</dbReference>
<proteinExistence type="inferred from homology"/>
<dbReference type="STRING" id="658167.SAMN04488135_108126"/>
<dbReference type="Proteomes" id="UP000184226">
    <property type="component" value="Unassembled WGS sequence"/>
</dbReference>
<dbReference type="Gene3D" id="3.40.190.10">
    <property type="entry name" value="Periplasmic binding protein-like II"/>
    <property type="match status" value="1"/>
</dbReference>
<name>A0A1M5Y7B3_9BURK</name>
<dbReference type="PANTHER" id="PTHR42928:SF5">
    <property type="entry name" value="BLR1237 PROTEIN"/>
    <property type="match status" value="1"/>
</dbReference>
<dbReference type="Gene3D" id="3.40.190.150">
    <property type="entry name" value="Bordetella uptake gene, domain 1"/>
    <property type="match status" value="1"/>
</dbReference>
<dbReference type="PIRSF" id="PIRSF017082">
    <property type="entry name" value="YflP"/>
    <property type="match status" value="1"/>
</dbReference>
<keyword evidence="2" id="KW-0732">Signal</keyword>
<gene>
    <name evidence="3" type="ORF">SAMN04488135_108126</name>
</gene>
<comment type="similarity">
    <text evidence="1">Belongs to the UPF0065 (bug) family.</text>
</comment>